<evidence type="ECO:0000256" key="1">
    <source>
        <dbReference type="ARBA" id="ARBA00004123"/>
    </source>
</evidence>
<evidence type="ECO:0000256" key="10">
    <source>
        <dbReference type="RuleBase" id="RU000682"/>
    </source>
</evidence>
<dbReference type="Proteomes" id="UP000483820">
    <property type="component" value="Chromosome II"/>
</dbReference>
<feature type="region of interest" description="Disordered" evidence="11">
    <location>
        <begin position="121"/>
        <end position="180"/>
    </location>
</feature>
<keyword evidence="4" id="KW-0678">Repressor</keyword>
<dbReference type="CTD" id="9802548"/>
<dbReference type="Gene3D" id="1.10.10.60">
    <property type="entry name" value="Homeodomain-like"/>
    <property type="match status" value="1"/>
</dbReference>
<sequence length="537" mass="62444">MKRSQPTDSRGISNFKEPKIVSEEDNLVWSNQITSTSSFLSQIVEQTSGILEKESSDGGFQLKEPKIEEGDTNGNGNMLKNKTTTDTFPKWTPRLTSYLDDDSLDFDCGIELGSSVLFDSLPTSKRANPSIDNSGEMRSKSKEAISEEKEREIDDYESNEEEDDDSNEEEEDYEEKPKKRALAPNYLRAKLSDAFQLNNHPTALEMQRLAEECAVRYRTVFDNFEERRKTKQIKCEDGDPCEKIKRFIAMESEQVPHITLSEEEKSLLEEAIETHLLSRKKLSVGYLHVIMEIVELPANYIRGQCDSMRRRMMGSGRAELSKRKIREEEAKANDANNSLSIDKLRQLEDAYLHKKYHSEDKEWTKTDIRSLAATTDLPEKTVEYWINRRNRTTLGLEHSIVDFRRDQDARLNVASSRKLSSWKLEKLIEHFDRNSQPERQERIRIGKELGLDESQVRNFYNKRRISIRKQVEMDDARKEFLALPLEKRNQMERLAKERRKPATENMEIARRLGISYATLCGFINWKKALAKANKYQL</sequence>
<gene>
    <name evidence="13" type="ORF">GCK72_003762</name>
</gene>
<keyword evidence="5" id="KW-0805">Transcription regulation</keyword>
<feature type="compositionally biased region" description="Basic and acidic residues" evidence="11">
    <location>
        <begin position="135"/>
        <end position="152"/>
    </location>
</feature>
<dbReference type="CDD" id="cd00086">
    <property type="entry name" value="homeodomain"/>
    <property type="match status" value="1"/>
</dbReference>
<evidence type="ECO:0000256" key="4">
    <source>
        <dbReference type="ARBA" id="ARBA00022491"/>
    </source>
</evidence>
<evidence type="ECO:0000313" key="14">
    <source>
        <dbReference type="Proteomes" id="UP000483820"/>
    </source>
</evidence>
<keyword evidence="7" id="KW-0804">Transcription</keyword>
<keyword evidence="9 10" id="KW-0238">DNA-binding</keyword>
<dbReference type="AlphaFoldDB" id="A0A6A5H9A7"/>
<name>A0A6A5H9A7_CAERE</name>
<dbReference type="InterPro" id="IPR039162">
    <property type="entry name" value="HOPX"/>
</dbReference>
<reference evidence="13 14" key="1">
    <citation type="submission" date="2019-12" db="EMBL/GenBank/DDBJ databases">
        <title>Chromosome-level assembly of the Caenorhabditis remanei genome.</title>
        <authorList>
            <person name="Teterina A.A."/>
            <person name="Willis J.H."/>
            <person name="Phillips P.C."/>
        </authorList>
    </citation>
    <scope>NUCLEOTIDE SEQUENCE [LARGE SCALE GENOMIC DNA]</scope>
    <source>
        <strain evidence="13 14">PX506</strain>
        <tissue evidence="13">Whole organism</tissue>
    </source>
</reference>
<dbReference type="GO" id="GO:0005634">
    <property type="term" value="C:nucleus"/>
    <property type="evidence" value="ECO:0007669"/>
    <property type="project" value="UniProtKB-SubCell"/>
</dbReference>
<evidence type="ECO:0000256" key="2">
    <source>
        <dbReference type="ARBA" id="ARBA00021327"/>
    </source>
</evidence>
<dbReference type="PROSITE" id="PS50071">
    <property type="entry name" value="HOMEOBOX_2"/>
    <property type="match status" value="1"/>
</dbReference>
<dbReference type="RefSeq" id="XP_003099121.2">
    <property type="nucleotide sequence ID" value="XM_003099073.2"/>
</dbReference>
<dbReference type="Pfam" id="PF17943">
    <property type="entry name" value="HOCHOB"/>
    <property type="match status" value="1"/>
</dbReference>
<dbReference type="GO" id="GO:0030154">
    <property type="term" value="P:cell differentiation"/>
    <property type="evidence" value="ECO:0007669"/>
    <property type="project" value="InterPro"/>
</dbReference>
<feature type="region of interest" description="Disordered" evidence="11">
    <location>
        <begin position="51"/>
        <end position="92"/>
    </location>
</feature>
<keyword evidence="8 9" id="KW-0539">Nucleus</keyword>
<accession>A0A6A5H9A7</accession>
<feature type="compositionally biased region" description="Acidic residues" evidence="11">
    <location>
        <begin position="153"/>
        <end position="174"/>
    </location>
</feature>
<evidence type="ECO:0000256" key="3">
    <source>
        <dbReference type="ARBA" id="ARBA00022473"/>
    </source>
</evidence>
<evidence type="ECO:0000256" key="9">
    <source>
        <dbReference type="PROSITE-ProRule" id="PRU00108"/>
    </source>
</evidence>
<dbReference type="GO" id="GO:0006357">
    <property type="term" value="P:regulation of transcription by RNA polymerase II"/>
    <property type="evidence" value="ECO:0007669"/>
    <property type="project" value="TreeGrafter"/>
</dbReference>
<dbReference type="InterPro" id="IPR040960">
    <property type="entry name" value="HOCHOB"/>
</dbReference>
<evidence type="ECO:0000256" key="8">
    <source>
        <dbReference type="ARBA" id="ARBA00023242"/>
    </source>
</evidence>
<evidence type="ECO:0000313" key="13">
    <source>
        <dbReference type="EMBL" id="KAF1763817.1"/>
    </source>
</evidence>
<dbReference type="EMBL" id="WUAV01000002">
    <property type="protein sequence ID" value="KAF1763817.1"/>
    <property type="molecule type" value="Genomic_DNA"/>
</dbReference>
<dbReference type="GeneID" id="9802548"/>
<dbReference type="SMART" id="SM00389">
    <property type="entry name" value="HOX"/>
    <property type="match status" value="2"/>
</dbReference>
<feature type="domain" description="Homeobox" evidence="12">
    <location>
        <begin position="419"/>
        <end position="470"/>
    </location>
</feature>
<evidence type="ECO:0000259" key="12">
    <source>
        <dbReference type="PROSITE" id="PS50071"/>
    </source>
</evidence>
<dbReference type="KEGG" id="crq:GCK72_003762"/>
<dbReference type="PANTHER" id="PTHR21408">
    <property type="entry name" value="HOMEODOMAIN-ONLY PROTEIN"/>
    <property type="match status" value="1"/>
</dbReference>
<feature type="DNA-binding region" description="Homeobox" evidence="9">
    <location>
        <begin position="421"/>
        <end position="471"/>
    </location>
</feature>
<evidence type="ECO:0000256" key="11">
    <source>
        <dbReference type="SAM" id="MobiDB-lite"/>
    </source>
</evidence>
<evidence type="ECO:0000256" key="5">
    <source>
        <dbReference type="ARBA" id="ARBA00023015"/>
    </source>
</evidence>
<feature type="compositionally biased region" description="Polar residues" evidence="11">
    <location>
        <begin position="72"/>
        <end position="87"/>
    </location>
</feature>
<protein>
    <recommendedName>
        <fullName evidence="2">Homeodomain-only protein</fullName>
    </recommendedName>
</protein>
<proteinExistence type="predicted"/>
<comment type="subcellular location">
    <subcellularLocation>
        <location evidence="1 9 10">Nucleus</location>
    </subcellularLocation>
</comment>
<feature type="compositionally biased region" description="Polar residues" evidence="11">
    <location>
        <begin position="121"/>
        <end position="133"/>
    </location>
</feature>
<evidence type="ECO:0000256" key="6">
    <source>
        <dbReference type="ARBA" id="ARBA00023155"/>
    </source>
</evidence>
<dbReference type="InterPro" id="IPR009057">
    <property type="entry name" value="Homeodomain-like_sf"/>
</dbReference>
<comment type="caution">
    <text evidence="13">The sequence shown here is derived from an EMBL/GenBank/DDBJ whole genome shotgun (WGS) entry which is preliminary data.</text>
</comment>
<dbReference type="PANTHER" id="PTHR21408:SF1">
    <property type="entry name" value="HOMEODOMAIN-ONLY PROTEIN"/>
    <property type="match status" value="1"/>
</dbReference>
<dbReference type="Pfam" id="PF00046">
    <property type="entry name" value="Homeodomain"/>
    <property type="match status" value="1"/>
</dbReference>
<keyword evidence="3" id="KW-0217">Developmental protein</keyword>
<dbReference type="InterPro" id="IPR001356">
    <property type="entry name" value="HD"/>
</dbReference>
<dbReference type="GO" id="GO:0003677">
    <property type="term" value="F:DNA binding"/>
    <property type="evidence" value="ECO:0007669"/>
    <property type="project" value="UniProtKB-UniRule"/>
</dbReference>
<keyword evidence="6 9" id="KW-0371">Homeobox</keyword>
<evidence type="ECO:0000256" key="7">
    <source>
        <dbReference type="ARBA" id="ARBA00023163"/>
    </source>
</evidence>
<organism evidence="13 14">
    <name type="scientific">Caenorhabditis remanei</name>
    <name type="common">Caenorhabditis vulgaris</name>
    <dbReference type="NCBI Taxonomy" id="31234"/>
    <lineage>
        <taxon>Eukaryota</taxon>
        <taxon>Metazoa</taxon>
        <taxon>Ecdysozoa</taxon>
        <taxon>Nematoda</taxon>
        <taxon>Chromadorea</taxon>
        <taxon>Rhabditida</taxon>
        <taxon>Rhabditina</taxon>
        <taxon>Rhabditomorpha</taxon>
        <taxon>Rhabditoidea</taxon>
        <taxon>Rhabditidae</taxon>
        <taxon>Peloderinae</taxon>
        <taxon>Caenorhabditis</taxon>
    </lineage>
</organism>
<dbReference type="SUPFAM" id="SSF46689">
    <property type="entry name" value="Homeodomain-like"/>
    <property type="match status" value="2"/>
</dbReference>